<organism evidence="3 4">
    <name type="scientific">Cryptosporangium phraense</name>
    <dbReference type="NCBI Taxonomy" id="2593070"/>
    <lineage>
        <taxon>Bacteria</taxon>
        <taxon>Bacillati</taxon>
        <taxon>Actinomycetota</taxon>
        <taxon>Actinomycetes</taxon>
        <taxon>Cryptosporangiales</taxon>
        <taxon>Cryptosporangiaceae</taxon>
        <taxon>Cryptosporangium</taxon>
    </lineage>
</organism>
<dbReference type="Proteomes" id="UP000317982">
    <property type="component" value="Unassembled WGS sequence"/>
</dbReference>
<keyword evidence="2" id="KW-0732">Signal</keyword>
<dbReference type="InParanoid" id="A0A545AY79"/>
<comment type="caution">
    <text evidence="3">The sequence shown here is derived from an EMBL/GenBank/DDBJ whole genome shotgun (WGS) entry which is preliminary data.</text>
</comment>
<gene>
    <name evidence="3" type="ORF">FL583_02545</name>
</gene>
<keyword evidence="4" id="KW-1185">Reference proteome</keyword>
<reference evidence="3 4" key="1">
    <citation type="submission" date="2019-07" db="EMBL/GenBank/DDBJ databases">
        <title>Cryptosporangium phraense sp. nov., isolated from plant litter.</title>
        <authorList>
            <person name="Suriyachadkun C."/>
        </authorList>
    </citation>
    <scope>NUCLEOTIDE SEQUENCE [LARGE SCALE GENOMIC DNA]</scope>
    <source>
        <strain evidence="3 4">A-T 5661</strain>
    </source>
</reference>
<feature type="signal peptide" evidence="2">
    <location>
        <begin position="1"/>
        <end position="21"/>
    </location>
</feature>
<proteinExistence type="predicted"/>
<dbReference type="AlphaFoldDB" id="A0A545AY79"/>
<accession>A0A545AY79</accession>
<feature type="chain" id="PRO_5038378686" evidence="2">
    <location>
        <begin position="22"/>
        <end position="93"/>
    </location>
</feature>
<dbReference type="RefSeq" id="WP_142702820.1">
    <property type="nucleotide sequence ID" value="NZ_VIRS01000002.1"/>
</dbReference>
<evidence type="ECO:0000313" key="4">
    <source>
        <dbReference type="Proteomes" id="UP000317982"/>
    </source>
</evidence>
<feature type="region of interest" description="Disordered" evidence="1">
    <location>
        <begin position="56"/>
        <end position="93"/>
    </location>
</feature>
<evidence type="ECO:0000313" key="3">
    <source>
        <dbReference type="EMBL" id="TQS46292.1"/>
    </source>
</evidence>
<dbReference type="EMBL" id="VIRS01000002">
    <property type="protein sequence ID" value="TQS46292.1"/>
    <property type="molecule type" value="Genomic_DNA"/>
</dbReference>
<evidence type="ECO:0000256" key="1">
    <source>
        <dbReference type="SAM" id="MobiDB-lite"/>
    </source>
</evidence>
<name>A0A545AY79_9ACTN</name>
<protein>
    <submittedName>
        <fullName evidence="3">Uncharacterized protein</fullName>
    </submittedName>
</protein>
<sequence length="93" mass="9907">MTLSKICGVALVGAAAALAFAAPATATQPATHSAKTCTERTYTCGFDTGYLQGRRDATRHCGPSPELGRSDRTDTYPQGYTDGYDTGFRSYCR</sequence>
<evidence type="ECO:0000256" key="2">
    <source>
        <dbReference type="SAM" id="SignalP"/>
    </source>
</evidence>